<comment type="caution">
    <text evidence="1">The sequence shown here is derived from an EMBL/GenBank/DDBJ whole genome shotgun (WGS) entry which is preliminary data.</text>
</comment>
<gene>
    <name evidence="1" type="ORF">S12H4_06443</name>
</gene>
<dbReference type="EMBL" id="BARW01002263">
    <property type="protein sequence ID" value="GAI69684.1"/>
    <property type="molecule type" value="Genomic_DNA"/>
</dbReference>
<sequence>MILLSEDKLNELYDEFAEQSEEANWEIFLLKKQLKRVWRLINEESPETVFLLEDLTFWAEFKKEVGL</sequence>
<accession>X1SPD9</accession>
<dbReference type="AlphaFoldDB" id="X1SPD9"/>
<protein>
    <submittedName>
        <fullName evidence="1">Uncharacterized protein</fullName>
    </submittedName>
</protein>
<reference evidence="1" key="1">
    <citation type="journal article" date="2014" name="Front. Microbiol.">
        <title>High frequency of phylogenetically diverse reductive dehalogenase-homologous genes in deep subseafloor sedimentary metagenomes.</title>
        <authorList>
            <person name="Kawai M."/>
            <person name="Futagami T."/>
            <person name="Toyoda A."/>
            <person name="Takaki Y."/>
            <person name="Nishi S."/>
            <person name="Hori S."/>
            <person name="Arai W."/>
            <person name="Tsubouchi T."/>
            <person name="Morono Y."/>
            <person name="Uchiyama I."/>
            <person name="Ito T."/>
            <person name="Fujiyama A."/>
            <person name="Inagaki F."/>
            <person name="Takami H."/>
        </authorList>
    </citation>
    <scope>NUCLEOTIDE SEQUENCE</scope>
    <source>
        <strain evidence="1">Expedition CK06-06</strain>
    </source>
</reference>
<organism evidence="1">
    <name type="scientific">marine sediment metagenome</name>
    <dbReference type="NCBI Taxonomy" id="412755"/>
    <lineage>
        <taxon>unclassified sequences</taxon>
        <taxon>metagenomes</taxon>
        <taxon>ecological metagenomes</taxon>
    </lineage>
</organism>
<name>X1SPD9_9ZZZZ</name>
<proteinExistence type="predicted"/>
<evidence type="ECO:0000313" key="1">
    <source>
        <dbReference type="EMBL" id="GAI69684.1"/>
    </source>
</evidence>